<sequence length="394" mass="45592">MPALGNLRLSCKELESETLWYFTQTYFREVNFMPSKYALEALFAMSKSRMAYYVRTLGLGPPSNDQSPIVFHNVKPRSKGKKEKIRSEMYEYGEVNREMRAVGEDTFLIRSALQNLRWITKLEFLDPFTCYCGTCLPHRSYGMHYLYKTVGSGIARFSYGAELEASQSLAKLFHVALHACQAADLRLECVDAHIRHFPLPISDEIRFTGFSTYPLQFPSVRPRENPSNSAFADLTILKLFIAHTETTRNDIGYVRLAHRIASFLVRAPKLRTLALTFGEVDGSAFILEDIAGQLSNLRELELIGLRITWDRLCNALCCVRTHLCCLKSWDFTLTDDKWCEMLAWLRDSMQRLKEMHLRPSPMYDRMGIYYQGDALKDFLNETIERWEKTKGERT</sequence>
<dbReference type="SUPFAM" id="SSF52047">
    <property type="entry name" value="RNI-like"/>
    <property type="match status" value="1"/>
</dbReference>
<dbReference type="GeneID" id="54574633"/>
<evidence type="ECO:0000313" key="2">
    <source>
        <dbReference type="Proteomes" id="UP000800094"/>
    </source>
</evidence>
<name>A0A6A6IKZ7_9PLEO</name>
<reference evidence="1" key="1">
    <citation type="journal article" date="2020" name="Stud. Mycol.">
        <title>101 Dothideomycetes genomes: a test case for predicting lifestyles and emergence of pathogens.</title>
        <authorList>
            <person name="Haridas S."/>
            <person name="Albert R."/>
            <person name="Binder M."/>
            <person name="Bloem J."/>
            <person name="Labutti K."/>
            <person name="Salamov A."/>
            <person name="Andreopoulos B."/>
            <person name="Baker S."/>
            <person name="Barry K."/>
            <person name="Bills G."/>
            <person name="Bluhm B."/>
            <person name="Cannon C."/>
            <person name="Castanera R."/>
            <person name="Culley D."/>
            <person name="Daum C."/>
            <person name="Ezra D."/>
            <person name="Gonzalez J."/>
            <person name="Henrissat B."/>
            <person name="Kuo A."/>
            <person name="Liang C."/>
            <person name="Lipzen A."/>
            <person name="Lutzoni F."/>
            <person name="Magnuson J."/>
            <person name="Mondo S."/>
            <person name="Nolan M."/>
            <person name="Ohm R."/>
            <person name="Pangilinan J."/>
            <person name="Park H.-J."/>
            <person name="Ramirez L."/>
            <person name="Alfaro M."/>
            <person name="Sun H."/>
            <person name="Tritt A."/>
            <person name="Yoshinaga Y."/>
            <person name="Zwiers L.-H."/>
            <person name="Turgeon B."/>
            <person name="Goodwin S."/>
            <person name="Spatafora J."/>
            <person name="Crous P."/>
            <person name="Grigoriev I."/>
        </authorList>
    </citation>
    <scope>NUCLEOTIDE SEQUENCE</scope>
    <source>
        <strain evidence="1">CBS 122368</strain>
    </source>
</reference>
<evidence type="ECO:0000313" key="1">
    <source>
        <dbReference type="EMBL" id="KAF2250522.1"/>
    </source>
</evidence>
<dbReference type="AlphaFoldDB" id="A0A6A6IKZ7"/>
<proteinExistence type="predicted"/>
<accession>A0A6A6IKZ7</accession>
<dbReference type="Proteomes" id="UP000800094">
    <property type="component" value="Unassembled WGS sequence"/>
</dbReference>
<gene>
    <name evidence="1" type="ORF">BU26DRAFT_265061</name>
</gene>
<keyword evidence="2" id="KW-1185">Reference proteome</keyword>
<dbReference type="RefSeq" id="XP_033685526.1">
    <property type="nucleotide sequence ID" value="XM_033821303.1"/>
</dbReference>
<protein>
    <recommendedName>
        <fullName evidence="3">F-box domain-containing protein</fullName>
    </recommendedName>
</protein>
<dbReference type="EMBL" id="ML987193">
    <property type="protein sequence ID" value="KAF2250522.1"/>
    <property type="molecule type" value="Genomic_DNA"/>
</dbReference>
<dbReference type="OrthoDB" id="3795653at2759"/>
<evidence type="ECO:0008006" key="3">
    <source>
        <dbReference type="Google" id="ProtNLM"/>
    </source>
</evidence>
<organism evidence="1 2">
    <name type="scientific">Trematosphaeria pertusa</name>
    <dbReference type="NCBI Taxonomy" id="390896"/>
    <lineage>
        <taxon>Eukaryota</taxon>
        <taxon>Fungi</taxon>
        <taxon>Dikarya</taxon>
        <taxon>Ascomycota</taxon>
        <taxon>Pezizomycotina</taxon>
        <taxon>Dothideomycetes</taxon>
        <taxon>Pleosporomycetidae</taxon>
        <taxon>Pleosporales</taxon>
        <taxon>Massarineae</taxon>
        <taxon>Trematosphaeriaceae</taxon>
        <taxon>Trematosphaeria</taxon>
    </lineage>
</organism>